<dbReference type="AlphaFoldDB" id="A0AAU6UAS2"/>
<dbReference type="InterPro" id="IPR025391">
    <property type="entry name" value="DUF4123"/>
</dbReference>
<dbReference type="EMBL" id="CP095353">
    <property type="protein sequence ID" value="XAG71035.1"/>
    <property type="molecule type" value="Genomic_DNA"/>
</dbReference>
<evidence type="ECO:0000313" key="2">
    <source>
        <dbReference type="EMBL" id="XAG71035.1"/>
    </source>
</evidence>
<accession>A0AAU6UAS2</accession>
<protein>
    <submittedName>
        <fullName evidence="2">DUF4123 domain-containing protein</fullName>
    </submittedName>
</protein>
<gene>
    <name evidence="2" type="ORF">MRM75_08785</name>
</gene>
<dbReference type="Pfam" id="PF13503">
    <property type="entry name" value="DUF4123"/>
    <property type="match status" value="1"/>
</dbReference>
<proteinExistence type="predicted"/>
<name>A0AAU6UAS2_UNCXX</name>
<feature type="domain" description="DUF4123" evidence="1">
    <location>
        <begin position="12"/>
        <end position="123"/>
    </location>
</feature>
<reference evidence="2" key="1">
    <citation type="submission" date="2022-03" db="EMBL/GenBank/DDBJ databases">
        <title>Sea Food Isolates.</title>
        <authorList>
            <person name="Li c."/>
        </authorList>
    </citation>
    <scope>NUCLEOTIDE SEQUENCE</scope>
    <source>
        <strain evidence="2">19CA06SA08-2</strain>
    </source>
</reference>
<organism evidence="2">
    <name type="scientific">bacterium 19CA06SA08-2</name>
    <dbReference type="NCBI Taxonomy" id="2920658"/>
    <lineage>
        <taxon>Bacteria</taxon>
    </lineage>
</organism>
<evidence type="ECO:0000259" key="1">
    <source>
        <dbReference type="Pfam" id="PF13503"/>
    </source>
</evidence>
<sequence length="263" mass="29822">MVLQQWREEGALYAVIDAAADPSLIAHFYELGGNDAYPLFAGTDFSAQAEHGPWLLPTPSQAFVEAHPTLSGFYCRSRASKEVMQRHWQSLNSAIYDGEAVWFRYADHRILLPMLTAMTPGESDALLGPCEQLMIEGQCVTQSQDFTWIPASETPWFHIREHQLAGLYDESRHADILRRHFWQRIEKVMRAHPNPKPVILYTLQQANRDGLVEDVREGVIAGALALQADFTLDSIRVPLMLTDDEFMQVAHWLGKHTDLIGTH</sequence>